<comment type="subunit">
    <text evidence="15">At low DSF concentrations, interacts with RpfF.</text>
</comment>
<evidence type="ECO:0000256" key="21">
    <source>
        <dbReference type="SAM" id="Phobius"/>
    </source>
</evidence>
<dbReference type="InterPro" id="IPR011006">
    <property type="entry name" value="CheY-like_superfamily"/>
</dbReference>
<dbReference type="Gene3D" id="3.40.50.2300">
    <property type="match status" value="2"/>
</dbReference>
<dbReference type="AlphaFoldDB" id="A0A1G8JIU8"/>
<name>A0A1G8JIU8_9RHOO</name>
<feature type="modified residue" description="4-aspartylphosphate" evidence="19">
    <location>
        <position position="628"/>
    </location>
</feature>
<dbReference type="NCBIfam" id="TIGR00229">
    <property type="entry name" value="sensory_box"/>
    <property type="match status" value="2"/>
</dbReference>
<dbReference type="STRING" id="83767.SAMN05660652_03218"/>
<evidence type="ECO:0000256" key="8">
    <source>
        <dbReference type="ARBA" id="ARBA00022741"/>
    </source>
</evidence>
<dbReference type="PROSITE" id="PS50110">
    <property type="entry name" value="RESPONSE_REGULATORY"/>
    <property type="match status" value="2"/>
</dbReference>
<evidence type="ECO:0000256" key="13">
    <source>
        <dbReference type="ARBA" id="ARBA00023136"/>
    </source>
</evidence>
<organism evidence="27 28">
    <name type="scientific">Propionivibrio dicarboxylicus</name>
    <dbReference type="NCBI Taxonomy" id="83767"/>
    <lineage>
        <taxon>Bacteria</taxon>
        <taxon>Pseudomonadati</taxon>
        <taxon>Pseudomonadota</taxon>
        <taxon>Betaproteobacteria</taxon>
        <taxon>Rhodocyclales</taxon>
        <taxon>Rhodocyclaceae</taxon>
        <taxon>Propionivibrio</taxon>
    </lineage>
</organism>
<feature type="transmembrane region" description="Helical" evidence="21">
    <location>
        <begin position="12"/>
        <end position="30"/>
    </location>
</feature>
<dbReference type="InterPro" id="IPR004358">
    <property type="entry name" value="Sig_transdc_His_kin-like_C"/>
</dbReference>
<comment type="catalytic activity">
    <reaction evidence="1">
        <text>ATP + protein L-histidine = ADP + protein N-phospho-L-histidine.</text>
        <dbReference type="EC" id="2.7.13.3"/>
    </reaction>
</comment>
<dbReference type="SUPFAM" id="SSF47226">
    <property type="entry name" value="Histidine-containing phosphotransfer domain, HPT domain"/>
    <property type="match status" value="1"/>
</dbReference>
<dbReference type="InterPro" id="IPR036890">
    <property type="entry name" value="HATPase_C_sf"/>
</dbReference>
<keyword evidence="10" id="KW-0067">ATP-binding</keyword>
<dbReference type="SUPFAM" id="SSF55874">
    <property type="entry name" value="ATPase domain of HSP90 chaperone/DNA topoisomerase II/histidine kinase"/>
    <property type="match status" value="1"/>
</dbReference>
<dbReference type="InterPro" id="IPR000700">
    <property type="entry name" value="PAS-assoc_C"/>
</dbReference>
<keyword evidence="13 21" id="KW-0472">Membrane</keyword>
<feature type="coiled-coil region" evidence="20">
    <location>
        <begin position="32"/>
        <end position="59"/>
    </location>
</feature>
<dbReference type="PANTHER" id="PTHR45339">
    <property type="entry name" value="HYBRID SIGNAL TRANSDUCTION HISTIDINE KINASE J"/>
    <property type="match status" value="1"/>
</dbReference>
<feature type="domain" description="Histidine kinase" evidence="22">
    <location>
        <begin position="332"/>
        <end position="553"/>
    </location>
</feature>
<feature type="domain" description="PAS" evidence="24">
    <location>
        <begin position="49"/>
        <end position="118"/>
    </location>
</feature>
<dbReference type="GO" id="GO:0005524">
    <property type="term" value="F:ATP binding"/>
    <property type="evidence" value="ECO:0007669"/>
    <property type="project" value="UniProtKB-KW"/>
</dbReference>
<evidence type="ECO:0000256" key="7">
    <source>
        <dbReference type="ARBA" id="ARBA00022692"/>
    </source>
</evidence>
<dbReference type="CDD" id="cd16922">
    <property type="entry name" value="HATPase_EvgS-ArcB-TorS-like"/>
    <property type="match status" value="1"/>
</dbReference>
<dbReference type="SMART" id="SM00388">
    <property type="entry name" value="HisKA"/>
    <property type="match status" value="1"/>
</dbReference>
<dbReference type="OrthoDB" id="5290456at2"/>
<dbReference type="SMART" id="SM00387">
    <property type="entry name" value="HATPase_c"/>
    <property type="match status" value="1"/>
</dbReference>
<feature type="domain" description="PAC" evidence="25">
    <location>
        <begin position="241"/>
        <end position="296"/>
    </location>
</feature>
<dbReference type="Gene3D" id="3.30.450.20">
    <property type="entry name" value="PAS domain"/>
    <property type="match status" value="2"/>
</dbReference>
<evidence type="ECO:0000256" key="20">
    <source>
        <dbReference type="SAM" id="Coils"/>
    </source>
</evidence>
<feature type="domain" description="HPt" evidence="26">
    <location>
        <begin position="891"/>
        <end position="988"/>
    </location>
</feature>
<evidence type="ECO:0000256" key="11">
    <source>
        <dbReference type="ARBA" id="ARBA00022989"/>
    </source>
</evidence>
<keyword evidence="12" id="KW-0902">Two-component regulatory system</keyword>
<evidence type="ECO:0000256" key="10">
    <source>
        <dbReference type="ARBA" id="ARBA00022840"/>
    </source>
</evidence>
<evidence type="ECO:0000259" key="26">
    <source>
        <dbReference type="PROSITE" id="PS50894"/>
    </source>
</evidence>
<evidence type="ECO:0000256" key="5">
    <source>
        <dbReference type="ARBA" id="ARBA00022553"/>
    </source>
</evidence>
<keyword evidence="9" id="KW-0418">Kinase</keyword>
<evidence type="ECO:0000256" key="4">
    <source>
        <dbReference type="ARBA" id="ARBA00022475"/>
    </source>
</evidence>
<evidence type="ECO:0000259" key="23">
    <source>
        <dbReference type="PROSITE" id="PS50110"/>
    </source>
</evidence>
<dbReference type="Pfam" id="PF13426">
    <property type="entry name" value="PAS_9"/>
    <property type="match status" value="1"/>
</dbReference>
<feature type="modified residue" description="4-aspartylphosphate" evidence="19">
    <location>
        <position position="778"/>
    </location>
</feature>
<evidence type="ECO:0000256" key="19">
    <source>
        <dbReference type="PROSITE-ProRule" id="PRU00169"/>
    </source>
</evidence>
<evidence type="ECO:0000256" key="2">
    <source>
        <dbReference type="ARBA" id="ARBA00004651"/>
    </source>
</evidence>
<evidence type="ECO:0000256" key="3">
    <source>
        <dbReference type="ARBA" id="ARBA00012438"/>
    </source>
</evidence>
<dbReference type="EC" id="2.7.13.3" evidence="3"/>
<dbReference type="Gene3D" id="1.10.287.130">
    <property type="match status" value="1"/>
</dbReference>
<dbReference type="GO" id="GO:0005886">
    <property type="term" value="C:plasma membrane"/>
    <property type="evidence" value="ECO:0007669"/>
    <property type="project" value="UniProtKB-SubCell"/>
</dbReference>
<evidence type="ECO:0000259" key="22">
    <source>
        <dbReference type="PROSITE" id="PS50109"/>
    </source>
</evidence>
<evidence type="ECO:0000256" key="17">
    <source>
        <dbReference type="ARBA" id="ARBA00070152"/>
    </source>
</evidence>
<dbReference type="Pfam" id="PF00512">
    <property type="entry name" value="HisKA"/>
    <property type="match status" value="1"/>
</dbReference>
<proteinExistence type="predicted"/>
<dbReference type="SMART" id="SM00448">
    <property type="entry name" value="REC"/>
    <property type="match status" value="2"/>
</dbReference>
<dbReference type="InterPro" id="IPR003594">
    <property type="entry name" value="HATPase_dom"/>
</dbReference>
<evidence type="ECO:0000259" key="25">
    <source>
        <dbReference type="PROSITE" id="PS50113"/>
    </source>
</evidence>
<sequence length="991" mass="109010">MNMPAMTDHPEWLFGALAMMVMFAAIWIGYHLHRANLRLRIAQATLKESEERFRALSDSSFGGIIIHEKGIILECNQGLSDMTGFSREELIGMNGFNLITPETLNTVLGNIRRAYENGYEVEGLRKDGSRYDLAIRGKNVHYKGREVRVIEFRDITERKQAERLVIQSEERLRLAMRSAKQGSFDLDLRTGESISSPEVAALLGFRPEEYPATKQGWLDSIHPDDRARAEASFRETLAFGAPKELMYRRRTKKGDWQWMMSIGQVTRRADDGTPLRMTGIHMDVSERKQAELELEAYKNHLEELVASRTSELLVAKDAAEAANVAKSAFLANMSHEIRTPMNAIIGLTQLALETPLNKQQQDYLSKVLRSSKSLLGILNDILDYSKIEAGRIEIEAAEFLIEDVLRSTADLFSVSAEEKGLELLIDIDSAVPERVVGDSLRLGQVIDNLVGNAIKFTERGEIHIRVGTEEITDTGVLLRFSVRDTGIGLSQEQAARLFHPFAQVDSSFARRFGGTGLGLTISKQLVELMGGQISLSSTPGQGSCFSFTTRLGHTRHDAGTPGPAVTLQRFDSTRALVIDDQATSLAIVKSILERWNIRVSTASSGDAGIALFKQSLEDDAPFNLLVVDWKMPGLDGLKTLECLDQLVRTHPREYEKPPAVLMITAYGRDKLHTTSQELNADSILTKPVTPSALFDALTQLQHGRKIPFDTTRHGFAAAKAKLHQARGARILLVEDNDLNQQVAFEFLDQCGLEVVIAGNGLEALEKVHSEPFDVVLMDLHMPVMDGFEATQLIRAIPEGEKLPIIAMTAAAMVQDRIASASIGMNGHIAKPINPEELADTLLRWISPRREPSAPTPTTNAPATDDAATIEVLENALPGVAVRKALPRLGDNPAKFVRLLATFAERNASVVGDIAGFVATGELRAVYTAAHNLKGEAGNLGLEAIATCAESLEQDAQAERTETLAATVAELQAEFIRIRDGIAKLDRADPPQ</sequence>
<dbReference type="PROSITE" id="PS50109">
    <property type="entry name" value="HIS_KIN"/>
    <property type="match status" value="1"/>
</dbReference>
<dbReference type="PRINTS" id="PR00344">
    <property type="entry name" value="BCTRLSENSOR"/>
</dbReference>
<dbReference type="InterPro" id="IPR013655">
    <property type="entry name" value="PAS_fold_3"/>
</dbReference>
<keyword evidence="8" id="KW-0547">Nucleotide-binding</keyword>
<dbReference type="PANTHER" id="PTHR45339:SF1">
    <property type="entry name" value="HYBRID SIGNAL TRANSDUCTION HISTIDINE KINASE J"/>
    <property type="match status" value="1"/>
</dbReference>
<keyword evidence="5 19" id="KW-0597">Phosphoprotein</keyword>
<dbReference type="InterPro" id="IPR003661">
    <property type="entry name" value="HisK_dim/P_dom"/>
</dbReference>
<protein>
    <recommendedName>
        <fullName evidence="16">Sensory/regulatory protein RpfC</fullName>
        <ecNumber evidence="3">2.7.13.3</ecNumber>
    </recommendedName>
    <alternativeName>
        <fullName evidence="17">Virulence sensor protein BvgS</fullName>
    </alternativeName>
</protein>
<keyword evidence="4" id="KW-1003">Cell membrane</keyword>
<dbReference type="SUPFAM" id="SSF55785">
    <property type="entry name" value="PYP-like sensor domain (PAS domain)"/>
    <property type="match status" value="2"/>
</dbReference>
<feature type="modified residue" description="Phosphohistidine" evidence="18">
    <location>
        <position position="930"/>
    </location>
</feature>
<dbReference type="CDD" id="cd00156">
    <property type="entry name" value="REC"/>
    <property type="match status" value="1"/>
</dbReference>
<comment type="subcellular location">
    <subcellularLocation>
        <location evidence="2">Cell membrane</location>
        <topology evidence="2">Multi-pass membrane protein</topology>
    </subcellularLocation>
</comment>
<keyword evidence="28" id="KW-1185">Reference proteome</keyword>
<keyword evidence="7 21" id="KW-0812">Transmembrane</keyword>
<feature type="domain" description="PAS" evidence="24">
    <location>
        <begin position="168"/>
        <end position="240"/>
    </location>
</feature>
<dbReference type="InterPro" id="IPR001610">
    <property type="entry name" value="PAC"/>
</dbReference>
<feature type="domain" description="Response regulatory" evidence="23">
    <location>
        <begin position="574"/>
        <end position="701"/>
    </location>
</feature>
<dbReference type="PROSITE" id="PS50894">
    <property type="entry name" value="HPT"/>
    <property type="match status" value="1"/>
</dbReference>
<keyword evidence="6" id="KW-0808">Transferase</keyword>
<dbReference type="SUPFAM" id="SSF47384">
    <property type="entry name" value="Homodimeric domain of signal transducing histidine kinase"/>
    <property type="match status" value="1"/>
</dbReference>
<dbReference type="FunFam" id="3.30.565.10:FF:000010">
    <property type="entry name" value="Sensor histidine kinase RcsC"/>
    <property type="match status" value="1"/>
</dbReference>
<dbReference type="SMART" id="SM00091">
    <property type="entry name" value="PAS"/>
    <property type="match status" value="2"/>
</dbReference>
<dbReference type="RefSeq" id="WP_091939003.1">
    <property type="nucleotide sequence ID" value="NZ_FNCY01000016.1"/>
</dbReference>
<accession>A0A1G8JIU8</accession>
<gene>
    <name evidence="27" type="ORF">SAMN05660652_03218</name>
</gene>
<evidence type="ECO:0000256" key="18">
    <source>
        <dbReference type="PROSITE-ProRule" id="PRU00110"/>
    </source>
</evidence>
<dbReference type="GO" id="GO:0000155">
    <property type="term" value="F:phosphorelay sensor kinase activity"/>
    <property type="evidence" value="ECO:0007669"/>
    <property type="project" value="InterPro"/>
</dbReference>
<dbReference type="CDD" id="cd17546">
    <property type="entry name" value="REC_hyHK_CKI1_RcsC-like"/>
    <property type="match status" value="1"/>
</dbReference>
<dbReference type="EMBL" id="FNCY01000016">
    <property type="protein sequence ID" value="SDI31076.1"/>
    <property type="molecule type" value="Genomic_DNA"/>
</dbReference>
<evidence type="ECO:0000313" key="28">
    <source>
        <dbReference type="Proteomes" id="UP000198607"/>
    </source>
</evidence>
<dbReference type="PROSITE" id="PS50113">
    <property type="entry name" value="PAC"/>
    <property type="match status" value="1"/>
</dbReference>
<dbReference type="InterPro" id="IPR036641">
    <property type="entry name" value="HPT_dom_sf"/>
</dbReference>
<dbReference type="Proteomes" id="UP000198607">
    <property type="component" value="Unassembled WGS sequence"/>
</dbReference>
<dbReference type="CDD" id="cd00082">
    <property type="entry name" value="HisKA"/>
    <property type="match status" value="1"/>
</dbReference>
<dbReference type="Gene3D" id="1.20.120.160">
    <property type="entry name" value="HPT domain"/>
    <property type="match status" value="1"/>
</dbReference>
<dbReference type="InterPro" id="IPR000014">
    <property type="entry name" value="PAS"/>
</dbReference>
<feature type="domain" description="Response regulatory" evidence="23">
    <location>
        <begin position="729"/>
        <end position="845"/>
    </location>
</feature>
<evidence type="ECO:0000256" key="9">
    <source>
        <dbReference type="ARBA" id="ARBA00022777"/>
    </source>
</evidence>
<evidence type="ECO:0000313" key="27">
    <source>
        <dbReference type="EMBL" id="SDI31076.1"/>
    </source>
</evidence>
<dbReference type="FunFam" id="1.10.287.130:FF:000002">
    <property type="entry name" value="Two-component osmosensing histidine kinase"/>
    <property type="match status" value="1"/>
</dbReference>
<dbReference type="InterPro" id="IPR035965">
    <property type="entry name" value="PAS-like_dom_sf"/>
</dbReference>
<dbReference type="InterPro" id="IPR036097">
    <property type="entry name" value="HisK_dim/P_sf"/>
</dbReference>
<dbReference type="Gene3D" id="3.30.565.10">
    <property type="entry name" value="Histidine kinase-like ATPase, C-terminal domain"/>
    <property type="match status" value="1"/>
</dbReference>
<dbReference type="CDD" id="cd00130">
    <property type="entry name" value="PAS"/>
    <property type="match status" value="2"/>
</dbReference>
<dbReference type="InterPro" id="IPR008207">
    <property type="entry name" value="Sig_transdc_His_kin_Hpt_dom"/>
</dbReference>
<keyword evidence="11 21" id="KW-1133">Transmembrane helix</keyword>
<evidence type="ECO:0000256" key="15">
    <source>
        <dbReference type="ARBA" id="ARBA00064003"/>
    </source>
</evidence>
<dbReference type="Pfam" id="PF00072">
    <property type="entry name" value="Response_reg"/>
    <property type="match status" value="2"/>
</dbReference>
<evidence type="ECO:0000259" key="24">
    <source>
        <dbReference type="PROSITE" id="PS50112"/>
    </source>
</evidence>
<dbReference type="SUPFAM" id="SSF52172">
    <property type="entry name" value="CheY-like"/>
    <property type="match status" value="2"/>
</dbReference>
<dbReference type="Pfam" id="PF02518">
    <property type="entry name" value="HATPase_c"/>
    <property type="match status" value="1"/>
</dbReference>
<evidence type="ECO:0000256" key="12">
    <source>
        <dbReference type="ARBA" id="ARBA00023012"/>
    </source>
</evidence>
<dbReference type="PROSITE" id="PS50112">
    <property type="entry name" value="PAS"/>
    <property type="match status" value="2"/>
</dbReference>
<evidence type="ECO:0000256" key="6">
    <source>
        <dbReference type="ARBA" id="ARBA00022679"/>
    </source>
</evidence>
<dbReference type="InterPro" id="IPR001789">
    <property type="entry name" value="Sig_transdc_resp-reg_receiver"/>
</dbReference>
<evidence type="ECO:0000256" key="1">
    <source>
        <dbReference type="ARBA" id="ARBA00000085"/>
    </source>
</evidence>
<dbReference type="InterPro" id="IPR005467">
    <property type="entry name" value="His_kinase_dom"/>
</dbReference>
<dbReference type="Pfam" id="PF01627">
    <property type="entry name" value="Hpt"/>
    <property type="match status" value="1"/>
</dbReference>
<reference evidence="27 28" key="1">
    <citation type="submission" date="2016-10" db="EMBL/GenBank/DDBJ databases">
        <authorList>
            <person name="de Groot N.N."/>
        </authorList>
    </citation>
    <scope>NUCLEOTIDE SEQUENCE [LARGE SCALE GENOMIC DNA]</scope>
    <source>
        <strain evidence="27 28">DSM 5885</strain>
    </source>
</reference>
<comment type="function">
    <text evidence="14">Member of the two-component regulatory system BvgS/BvgA. Phosphorylates BvgA via a four-step phosphorelay in response to environmental signals.</text>
</comment>
<dbReference type="SMART" id="SM00086">
    <property type="entry name" value="PAC"/>
    <property type="match status" value="2"/>
</dbReference>
<evidence type="ECO:0000256" key="16">
    <source>
        <dbReference type="ARBA" id="ARBA00068150"/>
    </source>
</evidence>
<keyword evidence="20" id="KW-0175">Coiled coil</keyword>
<dbReference type="Pfam" id="PF08447">
    <property type="entry name" value="PAS_3"/>
    <property type="match status" value="1"/>
</dbReference>
<evidence type="ECO:0000256" key="14">
    <source>
        <dbReference type="ARBA" id="ARBA00058004"/>
    </source>
</evidence>